<proteinExistence type="predicted"/>
<dbReference type="Proteomes" id="UP000462055">
    <property type="component" value="Unassembled WGS sequence"/>
</dbReference>
<dbReference type="EMBL" id="WBMS02000003">
    <property type="protein sequence ID" value="MVZ99911.1"/>
    <property type="molecule type" value="Genomic_DNA"/>
</dbReference>
<dbReference type="InterPro" id="IPR050268">
    <property type="entry name" value="NADH-dep_flavin_reductase"/>
</dbReference>
<dbReference type="SMART" id="SM00903">
    <property type="entry name" value="Flavin_Reduct"/>
    <property type="match status" value="1"/>
</dbReference>
<dbReference type="PANTHER" id="PTHR30466">
    <property type="entry name" value="FLAVIN REDUCTASE"/>
    <property type="match status" value="1"/>
</dbReference>
<dbReference type="GO" id="GO:0042602">
    <property type="term" value="F:riboflavin reductase (NADPH) activity"/>
    <property type="evidence" value="ECO:0007669"/>
    <property type="project" value="TreeGrafter"/>
</dbReference>
<dbReference type="Gene3D" id="2.30.110.10">
    <property type="entry name" value="Electron Transport, Fmn-binding Protein, Chain A"/>
    <property type="match status" value="1"/>
</dbReference>
<dbReference type="PANTHER" id="PTHR30466:SF1">
    <property type="entry name" value="FMN REDUCTASE (NADH) RUTF"/>
    <property type="match status" value="1"/>
</dbReference>
<dbReference type="AlphaFoldDB" id="A0A6I4M376"/>
<keyword evidence="1" id="KW-0560">Oxidoreductase</keyword>
<evidence type="ECO:0000256" key="1">
    <source>
        <dbReference type="ARBA" id="ARBA00023002"/>
    </source>
</evidence>
<evidence type="ECO:0000313" key="3">
    <source>
        <dbReference type="EMBL" id="MVZ99911.1"/>
    </source>
</evidence>
<dbReference type="InterPro" id="IPR012349">
    <property type="entry name" value="Split_barrel_FMN-bd"/>
</dbReference>
<dbReference type="RefSeq" id="WP_151592132.1">
    <property type="nucleotide sequence ID" value="NZ_WBMS02000003.1"/>
</dbReference>
<dbReference type="SUPFAM" id="SSF50475">
    <property type="entry name" value="FMN-binding split barrel"/>
    <property type="match status" value="1"/>
</dbReference>
<gene>
    <name evidence="3" type="ORF">F8568_005850</name>
</gene>
<feature type="domain" description="Flavin reductase like" evidence="2">
    <location>
        <begin position="18"/>
        <end position="159"/>
    </location>
</feature>
<dbReference type="Pfam" id="PF01613">
    <property type="entry name" value="Flavin_Reduct"/>
    <property type="match status" value="1"/>
</dbReference>
<evidence type="ECO:0000259" key="2">
    <source>
        <dbReference type="SMART" id="SM00903"/>
    </source>
</evidence>
<sequence>MVADDGAVSLAGSFREVMARVCTPVAVVAAMDGERPHGTTVSAFVSLSMNPPMALVSLDKGSDLLALLRPGRPFAINVLSRRQADLAAGFARKGTSKFEGVGWSRRMGVPRLTGSLGWLGCEVAEQVPGGDHVIVLGSVFEAVSEPGEPLIYHERAFGTYAALGGPVVAAR</sequence>
<reference evidence="3" key="1">
    <citation type="submission" date="2019-12" db="EMBL/GenBank/DDBJ databases">
        <title>Actinomadura physcomitrii sp. nov., a novel actinomycete isolated from moss [Physcomitrium sphaericum (Ludw) Fuernr].</title>
        <authorList>
            <person name="Zhuang X."/>
        </authorList>
    </citation>
    <scope>NUCLEOTIDE SEQUENCE [LARGE SCALE GENOMIC DNA]</scope>
    <source>
        <strain evidence="3">LD22</strain>
    </source>
</reference>
<protein>
    <submittedName>
        <fullName evidence="3">Flavin reductase</fullName>
    </submittedName>
</protein>
<comment type="caution">
    <text evidence="3">The sequence shown here is derived from an EMBL/GenBank/DDBJ whole genome shotgun (WGS) entry which is preliminary data.</text>
</comment>
<dbReference type="InterPro" id="IPR002563">
    <property type="entry name" value="Flavin_Rdtase-like_dom"/>
</dbReference>
<name>A0A6I4M376_9ACTN</name>
<keyword evidence="4" id="KW-1185">Reference proteome</keyword>
<organism evidence="3 4">
    <name type="scientific">Actinomadura physcomitrii</name>
    <dbReference type="NCBI Taxonomy" id="2650748"/>
    <lineage>
        <taxon>Bacteria</taxon>
        <taxon>Bacillati</taxon>
        <taxon>Actinomycetota</taxon>
        <taxon>Actinomycetes</taxon>
        <taxon>Streptosporangiales</taxon>
        <taxon>Thermomonosporaceae</taxon>
        <taxon>Actinomadura</taxon>
    </lineage>
</organism>
<dbReference type="GO" id="GO:0010181">
    <property type="term" value="F:FMN binding"/>
    <property type="evidence" value="ECO:0007669"/>
    <property type="project" value="InterPro"/>
</dbReference>
<evidence type="ECO:0000313" key="4">
    <source>
        <dbReference type="Proteomes" id="UP000462055"/>
    </source>
</evidence>
<dbReference type="GO" id="GO:0006208">
    <property type="term" value="P:pyrimidine nucleobase catabolic process"/>
    <property type="evidence" value="ECO:0007669"/>
    <property type="project" value="TreeGrafter"/>
</dbReference>
<accession>A0A6I4M376</accession>